<evidence type="ECO:0000313" key="2">
    <source>
        <dbReference type="EMBL" id="EAK9939819.1"/>
    </source>
</evidence>
<feature type="domain" description="HIT" evidence="1">
    <location>
        <begin position="4"/>
        <end position="83"/>
    </location>
</feature>
<reference evidence="2" key="1">
    <citation type="submission" date="2018-05" db="EMBL/GenBank/DDBJ databases">
        <authorList>
            <consortium name="PulseNet: The National Subtyping Network for Foodborne Disease Surveillance"/>
            <person name="Tarr C.L."/>
            <person name="Trees E."/>
            <person name="Katz L.S."/>
            <person name="Carleton-Romer H.A."/>
            <person name="Stroika S."/>
            <person name="Kucerova Z."/>
            <person name="Roache K.F."/>
            <person name="Sabol A.L."/>
            <person name="Besser J."/>
            <person name="Gerner-Smidt P."/>
        </authorList>
    </citation>
    <scope>NUCLEOTIDE SEQUENCE</scope>
    <source>
        <strain evidence="2">2008D-7097</strain>
    </source>
</reference>
<proteinExistence type="predicted"/>
<name>A0A5L8LMD5_CAMLA</name>
<dbReference type="Pfam" id="PF01230">
    <property type="entry name" value="HIT"/>
    <property type="match status" value="1"/>
</dbReference>
<dbReference type="GO" id="GO:0003824">
    <property type="term" value="F:catalytic activity"/>
    <property type="evidence" value="ECO:0007669"/>
    <property type="project" value="InterPro"/>
</dbReference>
<dbReference type="AlphaFoldDB" id="A0A5L8LMD5"/>
<organism evidence="2">
    <name type="scientific">Campylobacter lari</name>
    <dbReference type="NCBI Taxonomy" id="201"/>
    <lineage>
        <taxon>Bacteria</taxon>
        <taxon>Pseudomonadati</taxon>
        <taxon>Campylobacterota</taxon>
        <taxon>Epsilonproteobacteria</taxon>
        <taxon>Campylobacterales</taxon>
        <taxon>Campylobacteraceae</taxon>
        <taxon>Campylobacter</taxon>
    </lineage>
</organism>
<dbReference type="Gene3D" id="3.30.428.10">
    <property type="entry name" value="HIT-like"/>
    <property type="match status" value="1"/>
</dbReference>
<evidence type="ECO:0000259" key="1">
    <source>
        <dbReference type="Pfam" id="PF01230"/>
    </source>
</evidence>
<protein>
    <submittedName>
        <fullName evidence="2">HIT family protein</fullName>
    </submittedName>
</protein>
<dbReference type="EMBL" id="AACKMK010000002">
    <property type="protein sequence ID" value="EAK9939819.1"/>
    <property type="molecule type" value="Genomic_DNA"/>
</dbReference>
<dbReference type="InterPro" id="IPR036265">
    <property type="entry name" value="HIT-like_sf"/>
</dbReference>
<accession>A0A5L8LMD5</accession>
<dbReference type="InterPro" id="IPR011146">
    <property type="entry name" value="HIT-like"/>
</dbReference>
<sequence length="124" mass="14934">MIYENDFLFIEKENSQIPWVKIFTKENYRELSDCPTFLQNMLFQHVLACELSLREYYNPEKINIASFANYVPRVHFHVMARFKEDAFFPECMWGKQQREIKDLNLPDFEGFVSILLKKISNIQI</sequence>
<comment type="caution">
    <text evidence="2">The sequence shown here is derived from an EMBL/GenBank/DDBJ whole genome shotgun (WGS) entry which is preliminary data.</text>
</comment>
<gene>
    <name evidence="2" type="ORF">A0Y42_03155</name>
</gene>
<dbReference type="SUPFAM" id="SSF54197">
    <property type="entry name" value="HIT-like"/>
    <property type="match status" value="1"/>
</dbReference>